<evidence type="ECO:0000313" key="2">
    <source>
        <dbReference type="Proteomes" id="UP000676073"/>
    </source>
</evidence>
<dbReference type="Proteomes" id="UP000676073">
    <property type="component" value="Segment"/>
</dbReference>
<organism evidence="1 2">
    <name type="scientific">Spodoptera exigua multiple nucleopolyhedrovirus</name>
    <dbReference type="NCBI Taxonomy" id="10454"/>
    <lineage>
        <taxon>Viruses</taxon>
        <taxon>Viruses incertae sedis</taxon>
        <taxon>Naldaviricetes</taxon>
        <taxon>Lefavirales</taxon>
        <taxon>Baculoviridae</taxon>
        <taxon>Alphabaculovirus</taxon>
    </lineage>
</organism>
<proteinExistence type="predicted"/>
<sequence>MKFSSIAVRRACDSVQCLKIKEELKKTINFEKNYSTRRLFETILLNFDLRTVYILVEECKAIVWALVRTVYARNSNLPSLKKNKHLDFVKTITSVNELNYRLKCLAGDLYKRHFIYELSEDSLSWDEFIQLLYDIDLLWK</sequence>
<name>A0A3G2JTT0_9ABAC</name>
<dbReference type="GeneID" id="80535798"/>
<evidence type="ECO:0000313" key="1">
    <source>
        <dbReference type="EMBL" id="AYN45002.1"/>
    </source>
</evidence>
<dbReference type="KEGG" id="vg:80535798"/>
<protein>
    <submittedName>
        <fullName evidence="1">Se42</fullName>
    </submittedName>
</protein>
<accession>A0A3G2JTT0</accession>
<reference evidence="1 2" key="1">
    <citation type="submission" date="2018-05" db="EMBL/GenBank/DDBJ databases">
        <title>The genome sequence of a novel Spodoptera exigua multiple nucleopolyhedrovirus, SeMNPV-QD, isolated from Qingdao, China.</title>
        <authorList>
            <person name="Chen Y."/>
            <person name="Qi B."/>
            <person name="Zheng G."/>
            <person name="Zhang Y."/>
            <person name="Li C."/>
        </authorList>
    </citation>
    <scope>NUCLEOTIDE SEQUENCE [LARGE SCALE GENOMIC DNA]</scope>
    <source>
        <strain evidence="1">SeMNPV-QD</strain>
    </source>
</reference>
<dbReference type="RefSeq" id="YP_010797806.1">
    <property type="nucleotide sequence ID" value="NC_076246.1"/>
</dbReference>
<gene>
    <name evidence="1" type="primary">se42</name>
    <name evidence="1" type="ORF">SENV_ORF42</name>
</gene>
<keyword evidence="2" id="KW-1185">Reference proteome</keyword>
<dbReference type="EMBL" id="MH370144">
    <property type="protein sequence ID" value="AYN45002.1"/>
    <property type="molecule type" value="Genomic_DNA"/>
</dbReference>